<keyword evidence="1" id="KW-0805">Transcription regulation</keyword>
<evidence type="ECO:0000256" key="2">
    <source>
        <dbReference type="ARBA" id="ARBA00023125"/>
    </source>
</evidence>
<evidence type="ECO:0000259" key="4">
    <source>
        <dbReference type="PROSITE" id="PS50995"/>
    </source>
</evidence>
<comment type="caution">
    <text evidence="5">The sequence shown here is derived from an EMBL/GenBank/DDBJ whole genome shotgun (WGS) entry which is preliminary data.</text>
</comment>
<evidence type="ECO:0000256" key="1">
    <source>
        <dbReference type="ARBA" id="ARBA00023015"/>
    </source>
</evidence>
<gene>
    <name evidence="5" type="ORF">AACH10_11995</name>
</gene>
<sequence length="164" mass="17957">MPGSNAPRRRGASGQLPTLDRYLTYRLHMLAKLSDRASHDLYLRECGLPLGEARCLACIGSFPSLTVNDLAFQANLDKGQASRAAASLVAQGLARKEASPLDGRSVVLSLTPAGRVRWSQTMKLIDERNAAIFDCLTPDERVLLGQLFDRLLEHARRAPDDQAT</sequence>
<keyword evidence="3" id="KW-0804">Transcription</keyword>
<dbReference type="Gene3D" id="1.10.10.10">
    <property type="entry name" value="Winged helix-like DNA-binding domain superfamily/Winged helix DNA-binding domain"/>
    <property type="match status" value="1"/>
</dbReference>
<dbReference type="SMART" id="SM00347">
    <property type="entry name" value="HTH_MARR"/>
    <property type="match status" value="1"/>
</dbReference>
<dbReference type="SUPFAM" id="SSF46785">
    <property type="entry name" value="Winged helix' DNA-binding domain"/>
    <property type="match status" value="1"/>
</dbReference>
<dbReference type="PROSITE" id="PS50995">
    <property type="entry name" value="HTH_MARR_2"/>
    <property type="match status" value="1"/>
</dbReference>
<reference evidence="5 6" key="1">
    <citation type="submission" date="2024-04" db="EMBL/GenBank/DDBJ databases">
        <title>Novel species of the genus Ideonella isolated from streams.</title>
        <authorList>
            <person name="Lu H."/>
        </authorList>
    </citation>
    <scope>NUCLEOTIDE SEQUENCE [LARGE SCALE GENOMIC DNA]</scope>
    <source>
        <strain evidence="5 6">DXS22W</strain>
    </source>
</reference>
<dbReference type="InterPro" id="IPR000835">
    <property type="entry name" value="HTH_MarR-typ"/>
</dbReference>
<evidence type="ECO:0000313" key="6">
    <source>
        <dbReference type="Proteomes" id="UP001365405"/>
    </source>
</evidence>
<dbReference type="InterPro" id="IPR036388">
    <property type="entry name" value="WH-like_DNA-bd_sf"/>
</dbReference>
<dbReference type="RefSeq" id="WP_341410655.1">
    <property type="nucleotide sequence ID" value="NZ_JBBUTH010000007.1"/>
</dbReference>
<dbReference type="InterPro" id="IPR036390">
    <property type="entry name" value="WH_DNA-bd_sf"/>
</dbReference>
<evidence type="ECO:0000256" key="3">
    <source>
        <dbReference type="ARBA" id="ARBA00023163"/>
    </source>
</evidence>
<name>A0ABU9CGV7_9BURK</name>
<dbReference type="Proteomes" id="UP001365405">
    <property type="component" value="Unassembled WGS sequence"/>
</dbReference>
<proteinExistence type="predicted"/>
<keyword evidence="2" id="KW-0238">DNA-binding</keyword>
<organism evidence="5 6">
    <name type="scientific">Pseudaquabacterium inlustre</name>
    <dbReference type="NCBI Taxonomy" id="2984192"/>
    <lineage>
        <taxon>Bacteria</taxon>
        <taxon>Pseudomonadati</taxon>
        <taxon>Pseudomonadota</taxon>
        <taxon>Betaproteobacteria</taxon>
        <taxon>Burkholderiales</taxon>
        <taxon>Sphaerotilaceae</taxon>
        <taxon>Pseudaquabacterium</taxon>
    </lineage>
</organism>
<evidence type="ECO:0000313" key="5">
    <source>
        <dbReference type="EMBL" id="MEK8050961.1"/>
    </source>
</evidence>
<feature type="domain" description="HTH marR-type" evidence="4">
    <location>
        <begin position="20"/>
        <end position="153"/>
    </location>
</feature>
<keyword evidence="6" id="KW-1185">Reference proteome</keyword>
<dbReference type="Pfam" id="PF12802">
    <property type="entry name" value="MarR_2"/>
    <property type="match status" value="1"/>
</dbReference>
<dbReference type="EMBL" id="JBBUTH010000007">
    <property type="protein sequence ID" value="MEK8050961.1"/>
    <property type="molecule type" value="Genomic_DNA"/>
</dbReference>
<protein>
    <submittedName>
        <fullName evidence="5">MarR family winged helix-turn-helix transcriptional regulator</fullName>
    </submittedName>
</protein>
<dbReference type="InterPro" id="IPR052067">
    <property type="entry name" value="Metal_resp_HTH_trans_reg"/>
</dbReference>
<accession>A0ABU9CGV7</accession>
<dbReference type="PANTHER" id="PTHR35790">
    <property type="entry name" value="HTH-TYPE TRANSCRIPTIONAL REGULATOR PCHR"/>
    <property type="match status" value="1"/>
</dbReference>
<dbReference type="PANTHER" id="PTHR35790:SF4">
    <property type="entry name" value="HTH-TYPE TRANSCRIPTIONAL REGULATOR PCHR"/>
    <property type="match status" value="1"/>
</dbReference>